<dbReference type="Proteomes" id="UP000247727">
    <property type="component" value="Unassembled WGS sequence"/>
</dbReference>
<dbReference type="RefSeq" id="WP_245909870.1">
    <property type="nucleotide sequence ID" value="NZ_QJTK01000017.1"/>
</dbReference>
<evidence type="ECO:0000313" key="2">
    <source>
        <dbReference type="EMBL" id="PYF07471.1"/>
    </source>
</evidence>
<feature type="region of interest" description="Disordered" evidence="1">
    <location>
        <begin position="246"/>
        <end position="270"/>
    </location>
</feature>
<comment type="caution">
    <text evidence="2">The sequence shown here is derived from an EMBL/GenBank/DDBJ whole genome shotgun (WGS) entry which is preliminary data.</text>
</comment>
<accession>A0A318TRK8</accession>
<name>A0A318TRK8_9RHOB</name>
<dbReference type="AlphaFoldDB" id="A0A318TRK8"/>
<gene>
    <name evidence="2" type="ORF">C8J30_11722</name>
</gene>
<protein>
    <recommendedName>
        <fullName evidence="4">DUF4123 domain-containing protein</fullName>
    </recommendedName>
</protein>
<proteinExistence type="predicted"/>
<sequence>MGDPLQDIVLQEANGATPVLAVQDGAQFDDLPRALLLGGFDAPALYLDRGDNDPARLITAPQLVWLDERPVRGNGRPPEATLPALLALIENRPAAVFWRCAAGGDALFRHLRGLNMVMIPKTAARLFGPAEAIVFCPDPDWLPEGTKAPLRYARRPDWPLAQPGMARLSPETLARMQALREARTSRRVAAYLCRVAPDQTAARDDTRLAAATAHHITEARGLGVRSEAALGRRCFLQLLCGGSLGASPGGTATNTRPPSSPRAVRALRCG</sequence>
<reference evidence="2 3" key="1">
    <citation type="submission" date="2018-06" db="EMBL/GenBank/DDBJ databases">
        <title>Genomic Encyclopedia of Type Strains, Phase III (KMG-III): the genomes of soil and plant-associated and newly described type strains.</title>
        <authorList>
            <person name="Whitman W."/>
        </authorList>
    </citation>
    <scope>NUCLEOTIDE SEQUENCE [LARGE SCALE GENOMIC DNA]</scope>
    <source>
        <strain evidence="2 3">JA737</strain>
    </source>
</reference>
<evidence type="ECO:0000313" key="3">
    <source>
        <dbReference type="Proteomes" id="UP000247727"/>
    </source>
</evidence>
<dbReference type="EMBL" id="QJTK01000017">
    <property type="protein sequence ID" value="PYF07471.1"/>
    <property type="molecule type" value="Genomic_DNA"/>
</dbReference>
<evidence type="ECO:0008006" key="4">
    <source>
        <dbReference type="Google" id="ProtNLM"/>
    </source>
</evidence>
<evidence type="ECO:0000256" key="1">
    <source>
        <dbReference type="SAM" id="MobiDB-lite"/>
    </source>
</evidence>
<keyword evidence="3" id="KW-1185">Reference proteome</keyword>
<organism evidence="2 3">
    <name type="scientific">Rhodobacter viridis</name>
    <dbReference type="NCBI Taxonomy" id="1054202"/>
    <lineage>
        <taxon>Bacteria</taxon>
        <taxon>Pseudomonadati</taxon>
        <taxon>Pseudomonadota</taxon>
        <taxon>Alphaproteobacteria</taxon>
        <taxon>Rhodobacterales</taxon>
        <taxon>Rhodobacter group</taxon>
        <taxon>Rhodobacter</taxon>
    </lineage>
</organism>